<dbReference type="InterPro" id="IPR041588">
    <property type="entry name" value="Integrase_H2C2"/>
</dbReference>
<organism evidence="2 3">
    <name type="scientific">Erysiphe neolycopersici</name>
    <dbReference type="NCBI Taxonomy" id="212602"/>
    <lineage>
        <taxon>Eukaryota</taxon>
        <taxon>Fungi</taxon>
        <taxon>Dikarya</taxon>
        <taxon>Ascomycota</taxon>
        <taxon>Pezizomycotina</taxon>
        <taxon>Leotiomycetes</taxon>
        <taxon>Erysiphales</taxon>
        <taxon>Erysiphaceae</taxon>
        <taxon>Erysiphe</taxon>
    </lineage>
</organism>
<dbReference type="Proteomes" id="UP000286134">
    <property type="component" value="Unassembled WGS sequence"/>
</dbReference>
<dbReference type="STRING" id="212602.A0A420H7R1"/>
<evidence type="ECO:0000313" key="2">
    <source>
        <dbReference type="EMBL" id="RKF53461.1"/>
    </source>
</evidence>
<sequence length="105" mass="12268">MKLKMAGERRLPPQLLAKSYKLSMTDIDVIDNQLYVHGKLYVPQNKELRDNLLKMHHEATGHAGTKGTYGLLSRHYYWMKMPINTKEFVHGCHGCKRKKPFTQQK</sequence>
<gene>
    <name evidence="2" type="ORF">OnM2_105004b</name>
</gene>
<reference evidence="2 3" key="1">
    <citation type="journal article" date="2018" name="BMC Genomics">
        <title>Comparative genome analyses reveal sequence features reflecting distinct modes of host-adaptation between dicot and monocot powdery mildew.</title>
        <authorList>
            <person name="Wu Y."/>
            <person name="Ma X."/>
            <person name="Pan Z."/>
            <person name="Kale S.D."/>
            <person name="Song Y."/>
            <person name="King H."/>
            <person name="Zhang Q."/>
            <person name="Presley C."/>
            <person name="Deng X."/>
            <person name="Wei C.I."/>
            <person name="Xiao S."/>
        </authorList>
    </citation>
    <scope>NUCLEOTIDE SEQUENCE [LARGE SCALE GENOMIC DNA]</scope>
    <source>
        <strain evidence="2">UMSG2</strain>
    </source>
</reference>
<dbReference type="Pfam" id="PF17921">
    <property type="entry name" value="Integrase_H2C2"/>
    <property type="match status" value="1"/>
</dbReference>
<dbReference type="OrthoDB" id="4364638at2759"/>
<proteinExistence type="predicted"/>
<evidence type="ECO:0000313" key="3">
    <source>
        <dbReference type="Proteomes" id="UP000286134"/>
    </source>
</evidence>
<accession>A0A420H7R1</accession>
<comment type="caution">
    <text evidence="2">The sequence shown here is derived from an EMBL/GenBank/DDBJ whole genome shotgun (WGS) entry which is preliminary data.</text>
</comment>
<dbReference type="EMBL" id="MCFK01010523">
    <property type="protein sequence ID" value="RKF53461.1"/>
    <property type="molecule type" value="Genomic_DNA"/>
</dbReference>
<evidence type="ECO:0000259" key="1">
    <source>
        <dbReference type="Pfam" id="PF17921"/>
    </source>
</evidence>
<dbReference type="AlphaFoldDB" id="A0A420H7R1"/>
<feature type="domain" description="Integrase zinc-binding" evidence="1">
    <location>
        <begin position="45"/>
        <end position="100"/>
    </location>
</feature>
<protein>
    <recommendedName>
        <fullName evidence="1">Integrase zinc-binding domain-containing protein</fullName>
    </recommendedName>
</protein>
<name>A0A420H7R1_9PEZI</name>
<dbReference type="Gene3D" id="1.10.340.70">
    <property type="match status" value="1"/>
</dbReference>
<keyword evidence="3" id="KW-1185">Reference proteome</keyword>